<dbReference type="Pfam" id="PF14534">
    <property type="entry name" value="DUF4440"/>
    <property type="match status" value="1"/>
</dbReference>
<proteinExistence type="predicted"/>
<dbReference type="InterPro" id="IPR027843">
    <property type="entry name" value="DUF4440"/>
</dbReference>
<evidence type="ECO:0000259" key="1">
    <source>
        <dbReference type="Pfam" id="PF14534"/>
    </source>
</evidence>
<reference evidence="2 3" key="1">
    <citation type="submission" date="2016-01" db="EMBL/GenBank/DDBJ databases">
        <title>Mycobacterium immunogenum strain CD11_6 genome sequencing and assembly.</title>
        <authorList>
            <person name="Kaur G."/>
            <person name="Nair G.R."/>
            <person name="Mayilraj S."/>
        </authorList>
    </citation>
    <scope>NUCLEOTIDE SEQUENCE [LARGE SCALE GENOMIC DNA]</scope>
    <source>
        <strain evidence="2 3">CD11-6</strain>
    </source>
</reference>
<gene>
    <name evidence="2" type="ORF">AWB85_16055</name>
</gene>
<dbReference type="InterPro" id="IPR032710">
    <property type="entry name" value="NTF2-like_dom_sf"/>
</dbReference>
<dbReference type="RefSeq" id="WP_064633141.1">
    <property type="nucleotide sequence ID" value="NZ_LQYE01000032.1"/>
</dbReference>
<accession>A0A179V2U3</accession>
<evidence type="ECO:0000313" key="2">
    <source>
        <dbReference type="EMBL" id="OAT66268.1"/>
    </source>
</evidence>
<organism evidence="2 3">
    <name type="scientific">Mycobacteroides immunogenum</name>
    <dbReference type="NCBI Taxonomy" id="83262"/>
    <lineage>
        <taxon>Bacteria</taxon>
        <taxon>Bacillati</taxon>
        <taxon>Actinomycetota</taxon>
        <taxon>Actinomycetes</taxon>
        <taxon>Mycobacteriales</taxon>
        <taxon>Mycobacteriaceae</taxon>
        <taxon>Mycobacteroides</taxon>
    </lineage>
</organism>
<protein>
    <submittedName>
        <fullName evidence="2">DUF4440 domain-containing protein</fullName>
    </submittedName>
</protein>
<comment type="caution">
    <text evidence="2">The sequence shown here is derived from an EMBL/GenBank/DDBJ whole genome shotgun (WGS) entry which is preliminary data.</text>
</comment>
<dbReference type="Proteomes" id="UP000186919">
    <property type="component" value="Unassembled WGS sequence"/>
</dbReference>
<dbReference type="EMBL" id="LQYE01000032">
    <property type="protein sequence ID" value="OAT66268.1"/>
    <property type="molecule type" value="Genomic_DNA"/>
</dbReference>
<dbReference type="SUPFAM" id="SSF54427">
    <property type="entry name" value="NTF2-like"/>
    <property type="match status" value="1"/>
</dbReference>
<name>A0A179V2U3_9MYCO</name>
<sequence>MTSSASSDQSRAHILALEDARYQAVLNGDFEAFRHLCHPDLVYTHSDSVRDSLDSYLEKCTAGYYTYQWTEHPVDEVLIVGDTAVVVGRMRAGITVDGSPKELNNNCIAVWVRSGDSWLLLSFQPTPLRSGN</sequence>
<feature type="domain" description="DUF4440" evidence="1">
    <location>
        <begin position="14"/>
        <end position="120"/>
    </location>
</feature>
<dbReference type="Gene3D" id="3.10.450.50">
    <property type="match status" value="1"/>
</dbReference>
<dbReference type="AlphaFoldDB" id="A0A179V2U3"/>
<evidence type="ECO:0000313" key="3">
    <source>
        <dbReference type="Proteomes" id="UP000186919"/>
    </source>
</evidence>